<dbReference type="Proteomes" id="UP000253083">
    <property type="component" value="Unassembled WGS sequence"/>
</dbReference>
<comment type="caution">
    <text evidence="4">The sequence shown here is derived from an EMBL/GenBank/DDBJ whole genome shotgun (WGS) entry which is preliminary data.</text>
</comment>
<reference evidence="4 5" key="1">
    <citation type="submission" date="2018-06" db="EMBL/GenBank/DDBJ databases">
        <title>Genomic Encyclopedia of Type Strains, Phase IV (KMG-IV): sequencing the most valuable type-strain genomes for metagenomic binning, comparative biology and taxonomic classification.</title>
        <authorList>
            <person name="Goeker M."/>
        </authorList>
    </citation>
    <scope>NUCLEOTIDE SEQUENCE [LARGE SCALE GENOMIC DNA]</scope>
    <source>
        <strain evidence="4 5">DSM 24032</strain>
    </source>
</reference>
<dbReference type="AlphaFoldDB" id="A0A395JMS7"/>
<evidence type="ECO:0000313" key="4">
    <source>
        <dbReference type="EMBL" id="RBP52777.1"/>
    </source>
</evidence>
<dbReference type="RefSeq" id="WP_113952399.1">
    <property type="nucleotide sequence ID" value="NZ_QNRT01000001.1"/>
</dbReference>
<organism evidence="4 5">
    <name type="scientific">Arenicella xantha</name>
    <dbReference type="NCBI Taxonomy" id="644221"/>
    <lineage>
        <taxon>Bacteria</taxon>
        <taxon>Pseudomonadati</taxon>
        <taxon>Pseudomonadota</taxon>
        <taxon>Gammaproteobacteria</taxon>
        <taxon>Arenicellales</taxon>
        <taxon>Arenicellaceae</taxon>
        <taxon>Arenicella</taxon>
    </lineage>
</organism>
<proteinExistence type="predicted"/>
<dbReference type="InParanoid" id="A0A395JMS7"/>
<evidence type="ECO:0000313" key="5">
    <source>
        <dbReference type="Proteomes" id="UP000253083"/>
    </source>
</evidence>
<protein>
    <submittedName>
        <fullName evidence="4">Outer membrane protein with beta-barrel domain</fullName>
    </submittedName>
</protein>
<name>A0A395JMS7_9GAMM</name>
<sequence length="200" mass="21343">MNTNKKTLGKLSNLALATTLAMSAAVPTIASADDDSGFYIGANYNDVDIDYLAGDLVKLSDSDQTQGIRLGYMFNDAFGVDLGYTDLGTYRATDVGLISASRYEAEVATLAFVINFSPLDKLDLYARAGAARVETERTLQVLGIEASQGAQTNTAPFGALGAELDFGGFNLFGEYSRLDSDDYETEAELVTVGVKFEFGS</sequence>
<dbReference type="Pfam" id="PF13505">
    <property type="entry name" value="OMP_b-brl"/>
    <property type="match status" value="1"/>
</dbReference>
<dbReference type="EMBL" id="QNRT01000001">
    <property type="protein sequence ID" value="RBP52777.1"/>
    <property type="molecule type" value="Genomic_DNA"/>
</dbReference>
<evidence type="ECO:0000256" key="2">
    <source>
        <dbReference type="SAM" id="SignalP"/>
    </source>
</evidence>
<dbReference type="OrthoDB" id="5786186at2"/>
<evidence type="ECO:0000256" key="1">
    <source>
        <dbReference type="ARBA" id="ARBA00022729"/>
    </source>
</evidence>
<keyword evidence="1 2" id="KW-0732">Signal</keyword>
<dbReference type="InterPro" id="IPR027385">
    <property type="entry name" value="Beta-barrel_OMP"/>
</dbReference>
<accession>A0A395JMS7</accession>
<gene>
    <name evidence="4" type="ORF">DFR28_101161</name>
</gene>
<dbReference type="SUPFAM" id="SSF56925">
    <property type="entry name" value="OMPA-like"/>
    <property type="match status" value="1"/>
</dbReference>
<feature type="signal peptide" evidence="2">
    <location>
        <begin position="1"/>
        <end position="32"/>
    </location>
</feature>
<feature type="chain" id="PRO_5017393589" evidence="2">
    <location>
        <begin position="33"/>
        <end position="200"/>
    </location>
</feature>
<evidence type="ECO:0000259" key="3">
    <source>
        <dbReference type="Pfam" id="PF13505"/>
    </source>
</evidence>
<dbReference type="Gene3D" id="2.40.160.20">
    <property type="match status" value="1"/>
</dbReference>
<feature type="domain" description="Outer membrane protein beta-barrel" evidence="3">
    <location>
        <begin position="19"/>
        <end position="196"/>
    </location>
</feature>
<keyword evidence="5" id="KW-1185">Reference proteome</keyword>
<dbReference type="InterPro" id="IPR011250">
    <property type="entry name" value="OMP/PagP_B-barrel"/>
</dbReference>